<dbReference type="EMBL" id="AYEU01000003">
    <property type="protein sequence ID" value="ESK52788.1"/>
    <property type="molecule type" value="Genomic_DNA"/>
</dbReference>
<comment type="caution">
    <text evidence="1">The sequence shown here is derived from an EMBL/GenBank/DDBJ whole genome shotgun (WGS) entry which is preliminary data.</text>
</comment>
<name>V2U969_9GAMM</name>
<dbReference type="RefSeq" id="WP_004900927.1">
    <property type="nucleotide sequence ID" value="NZ_BBTI01000041.1"/>
</dbReference>
<organism evidence="1 3">
    <name type="scientific">Acinetobacter brisouii CIP 110357</name>
    <dbReference type="NCBI Taxonomy" id="1341683"/>
    <lineage>
        <taxon>Bacteria</taxon>
        <taxon>Pseudomonadati</taxon>
        <taxon>Pseudomonadota</taxon>
        <taxon>Gammaproteobacteria</taxon>
        <taxon>Moraxellales</taxon>
        <taxon>Moraxellaceae</taxon>
        <taxon>Acinetobacter</taxon>
    </lineage>
</organism>
<keyword evidence="3" id="KW-1185">Reference proteome</keyword>
<reference evidence="1 3" key="1">
    <citation type="submission" date="2013-10" db="EMBL/GenBank/DDBJ databases">
        <title>The Genome Sequence of Acinetobacter brisouii CIP 110357.</title>
        <authorList>
            <consortium name="The Broad Institute Genomics Platform"/>
            <consortium name="The Broad Institute Genome Sequencing Center for Infectious Disease"/>
            <person name="Cerqueira G."/>
            <person name="Feldgarden M."/>
            <person name="Courvalin P."/>
            <person name="Grillot-Courvalin C."/>
            <person name="Clermont D."/>
            <person name="Rocha E."/>
            <person name="Yoon E.-J."/>
            <person name="Nemec A."/>
            <person name="Young S.K."/>
            <person name="Zeng Q."/>
            <person name="Gargeya S."/>
            <person name="Fitzgerald M."/>
            <person name="Abouelleil A."/>
            <person name="Alvarado L."/>
            <person name="Berlin A.M."/>
            <person name="Chapman S.B."/>
            <person name="Gainer-Dewar J."/>
            <person name="Goldberg J."/>
            <person name="Gnerre S."/>
            <person name="Griggs A."/>
            <person name="Gujja S."/>
            <person name="Hansen M."/>
            <person name="Howarth C."/>
            <person name="Imamovic A."/>
            <person name="Ireland A."/>
            <person name="Larimer J."/>
            <person name="McCowan C."/>
            <person name="Murphy C."/>
            <person name="Pearson M."/>
            <person name="Poon T.W."/>
            <person name="Priest M."/>
            <person name="Roberts A."/>
            <person name="Saif S."/>
            <person name="Shea T."/>
            <person name="Sykes S."/>
            <person name="Wortman J."/>
            <person name="Nusbaum C."/>
            <person name="Birren B."/>
        </authorList>
    </citation>
    <scope>NUCLEOTIDE SEQUENCE [LARGE SCALE GENOMIC DNA]</scope>
    <source>
        <strain evidence="1 3">CIP 110357</strain>
    </source>
</reference>
<dbReference type="Proteomes" id="UP000018418">
    <property type="component" value="Unassembled WGS sequence"/>
</dbReference>
<dbReference type="HOGENOM" id="CLU_1881291_0_0_6"/>
<gene>
    <name evidence="2" type="ORF">P255_00950</name>
    <name evidence="1" type="ORF">P255_01458</name>
</gene>
<dbReference type="PATRIC" id="fig|1341683.3.peg.1443"/>
<evidence type="ECO:0000313" key="3">
    <source>
        <dbReference type="Proteomes" id="UP000018418"/>
    </source>
</evidence>
<proteinExistence type="predicted"/>
<sequence length="139" mass="15992">MTTLNDFISKFPKVTKKQMYGSQKRLFKFRRRLKKWVKRSGCYVVSSGNTKCLECGKIEYMHRFGCKCMEIGKPHKGVVYGAALNTGAIGGKSKFDPIISESDFISYRDIYQRIKSGDRFIDLSLRKELNESHFKGATQ</sequence>
<dbReference type="EMBL" id="AYEU01000006">
    <property type="protein sequence ID" value="ESK50958.1"/>
    <property type="molecule type" value="Genomic_DNA"/>
</dbReference>
<accession>V2U969</accession>
<protein>
    <submittedName>
        <fullName evidence="1">Uncharacterized protein</fullName>
    </submittedName>
</protein>
<dbReference type="AlphaFoldDB" id="V2U969"/>
<evidence type="ECO:0000313" key="2">
    <source>
        <dbReference type="EMBL" id="ESK52788.1"/>
    </source>
</evidence>
<evidence type="ECO:0000313" key="1">
    <source>
        <dbReference type="EMBL" id="ESK50958.1"/>
    </source>
</evidence>